<gene>
    <name evidence="3" type="ORF">VN21_05300</name>
</gene>
<dbReference type="GO" id="GO:0004175">
    <property type="term" value="F:endopeptidase activity"/>
    <property type="evidence" value="ECO:0007669"/>
    <property type="project" value="UniProtKB-ARBA"/>
</dbReference>
<evidence type="ECO:0000313" key="3">
    <source>
        <dbReference type="EMBL" id="KKY02033.1"/>
    </source>
</evidence>
<dbReference type="Proteomes" id="UP000034407">
    <property type="component" value="Unassembled WGS sequence"/>
</dbReference>
<dbReference type="EMBL" id="LBBT01000125">
    <property type="protein sequence ID" value="KKY02033.1"/>
    <property type="molecule type" value="Genomic_DNA"/>
</dbReference>
<dbReference type="PANTHER" id="PTHR36435:SF1">
    <property type="entry name" value="CAAX AMINO TERMINAL PROTEASE FAMILY PROTEIN"/>
    <property type="match status" value="1"/>
</dbReference>
<dbReference type="InterPro" id="IPR052710">
    <property type="entry name" value="CAAX_protease"/>
</dbReference>
<feature type="transmembrane region" description="Helical" evidence="1">
    <location>
        <begin position="86"/>
        <end position="108"/>
    </location>
</feature>
<dbReference type="InterPro" id="IPR003675">
    <property type="entry name" value="Rce1/LyrA-like_dom"/>
</dbReference>
<feature type="transmembrane region" description="Helical" evidence="1">
    <location>
        <begin position="226"/>
        <end position="246"/>
    </location>
</feature>
<comment type="caution">
    <text evidence="3">The sequence shown here is derived from an EMBL/GenBank/DDBJ whole genome shotgun (WGS) entry which is preliminary data.</text>
</comment>
<feature type="transmembrane region" description="Helical" evidence="1">
    <location>
        <begin position="128"/>
        <end position="147"/>
    </location>
</feature>
<keyword evidence="4" id="KW-1185">Reference proteome</keyword>
<protein>
    <recommendedName>
        <fullName evidence="2">CAAX prenyl protease 2/Lysostaphin resistance protein A-like domain-containing protein</fullName>
    </recommendedName>
</protein>
<dbReference type="RefSeq" id="WP_046822385.1">
    <property type="nucleotide sequence ID" value="NZ_LBBT01000125.1"/>
</dbReference>
<feature type="transmembrane region" description="Helical" evidence="1">
    <location>
        <begin position="7"/>
        <end position="30"/>
    </location>
</feature>
<dbReference type="GO" id="GO:0080120">
    <property type="term" value="P:CAAX-box protein maturation"/>
    <property type="evidence" value="ECO:0007669"/>
    <property type="project" value="UniProtKB-ARBA"/>
</dbReference>
<evidence type="ECO:0000256" key="1">
    <source>
        <dbReference type="SAM" id="Phobius"/>
    </source>
</evidence>
<sequence length="255" mass="28551">MKKFLKSLGICVGLFVISSLIGGIVSLIFATFLGNSNEFSKYLYVMIFISDILTLILVHFILLNYDKKLLSKTTFKKIQANEAINISLLGVGISVVVSILTVILQIFIPSYTNVQDQLMSTHSSVFQLVIVILLIPIYEEILFRYVIFGYLKENYNTVCAVIGQALVFGFFHLNIVQGIYTFLLGIALALVYMYSESLVGSIILHIVFNLFGILIIPTLAASSPVMQYIVIIFGIVSLVISILKILKKYEYALYK</sequence>
<keyword evidence="1" id="KW-1133">Transmembrane helix</keyword>
<feature type="transmembrane region" description="Helical" evidence="1">
    <location>
        <begin position="154"/>
        <end position="173"/>
    </location>
</feature>
<feature type="transmembrane region" description="Helical" evidence="1">
    <location>
        <begin position="202"/>
        <end position="220"/>
    </location>
</feature>
<dbReference type="PANTHER" id="PTHR36435">
    <property type="entry name" value="SLR1288 PROTEIN"/>
    <property type="match status" value="1"/>
</dbReference>
<reference evidence="3 4" key="1">
    <citation type="submission" date="2015-04" db="EMBL/GenBank/DDBJ databases">
        <title>Microcin producing Clostridium sp. JC272T.</title>
        <authorList>
            <person name="Jyothsna T."/>
            <person name="Sasikala C."/>
            <person name="Ramana C."/>
        </authorList>
    </citation>
    <scope>NUCLEOTIDE SEQUENCE [LARGE SCALE GENOMIC DNA]</scope>
    <source>
        <strain evidence="3 4">JC272</strain>
    </source>
</reference>
<keyword evidence="1" id="KW-0812">Transmembrane</keyword>
<name>A0A0M3DI79_9FIRM</name>
<proteinExistence type="predicted"/>
<organism evidence="3 4">
    <name type="scientific">Paraclostridium benzoelyticum</name>
    <dbReference type="NCBI Taxonomy" id="1629550"/>
    <lineage>
        <taxon>Bacteria</taxon>
        <taxon>Bacillati</taxon>
        <taxon>Bacillota</taxon>
        <taxon>Clostridia</taxon>
        <taxon>Peptostreptococcales</taxon>
        <taxon>Peptostreptococcaceae</taxon>
        <taxon>Paraclostridium</taxon>
    </lineage>
</organism>
<feature type="transmembrane region" description="Helical" evidence="1">
    <location>
        <begin position="179"/>
        <end position="195"/>
    </location>
</feature>
<dbReference type="AlphaFoldDB" id="A0A0M3DI79"/>
<dbReference type="PATRIC" id="fig|1629550.3.peg.539"/>
<keyword evidence="1" id="KW-0472">Membrane</keyword>
<feature type="domain" description="CAAX prenyl protease 2/Lysostaphin resistance protein A-like" evidence="2">
    <location>
        <begin position="123"/>
        <end position="211"/>
    </location>
</feature>
<dbReference type="Pfam" id="PF02517">
    <property type="entry name" value="Rce1-like"/>
    <property type="match status" value="1"/>
</dbReference>
<evidence type="ECO:0000259" key="2">
    <source>
        <dbReference type="Pfam" id="PF02517"/>
    </source>
</evidence>
<evidence type="ECO:0000313" key="4">
    <source>
        <dbReference type="Proteomes" id="UP000034407"/>
    </source>
</evidence>
<accession>A0A0M3DI79</accession>
<feature type="transmembrane region" description="Helical" evidence="1">
    <location>
        <begin position="42"/>
        <end position="65"/>
    </location>
</feature>